<dbReference type="PANTHER" id="PTHR28259:SF1">
    <property type="entry name" value="FLUORIDE EXPORT PROTEIN 1-RELATED"/>
    <property type="match status" value="1"/>
</dbReference>
<evidence type="ECO:0000256" key="8">
    <source>
        <dbReference type="ARBA" id="ARBA00023303"/>
    </source>
</evidence>
<dbReference type="OrthoDB" id="9815830at2"/>
<comment type="subcellular location">
    <subcellularLocation>
        <location evidence="1 11">Cell membrane</location>
        <topology evidence="1 11">Multi-pass membrane protein</topology>
    </subcellularLocation>
</comment>
<dbReference type="GO" id="GO:0140114">
    <property type="term" value="P:cellular detoxification of fluoride"/>
    <property type="evidence" value="ECO:0007669"/>
    <property type="project" value="UniProtKB-UniRule"/>
</dbReference>
<evidence type="ECO:0000256" key="5">
    <source>
        <dbReference type="ARBA" id="ARBA00022989"/>
    </source>
</evidence>
<feature type="binding site" evidence="11">
    <location>
        <position position="80"/>
    </location>
    <ligand>
        <name>Na(+)</name>
        <dbReference type="ChEBI" id="CHEBI:29101"/>
        <note>structural</note>
    </ligand>
</feature>
<proteinExistence type="inferred from homology"/>
<dbReference type="Pfam" id="PF02537">
    <property type="entry name" value="CRCB"/>
    <property type="match status" value="1"/>
</dbReference>
<dbReference type="GO" id="GO:0046872">
    <property type="term" value="F:metal ion binding"/>
    <property type="evidence" value="ECO:0007669"/>
    <property type="project" value="UniProtKB-KW"/>
</dbReference>
<dbReference type="Proteomes" id="UP000216605">
    <property type="component" value="Unassembled WGS sequence"/>
</dbReference>
<evidence type="ECO:0000313" key="13">
    <source>
        <dbReference type="Proteomes" id="UP000216605"/>
    </source>
</evidence>
<name>A0A255Z719_9FLAO</name>
<dbReference type="GO" id="GO:0062054">
    <property type="term" value="F:fluoride channel activity"/>
    <property type="evidence" value="ECO:0007669"/>
    <property type="project" value="UniProtKB-UniRule"/>
</dbReference>
<feature type="binding site" evidence="11">
    <location>
        <position position="77"/>
    </location>
    <ligand>
        <name>Na(+)</name>
        <dbReference type="ChEBI" id="CHEBI:29101"/>
        <note>structural</note>
    </ligand>
</feature>
<evidence type="ECO:0000256" key="6">
    <source>
        <dbReference type="ARBA" id="ARBA00023065"/>
    </source>
</evidence>
<evidence type="ECO:0000256" key="2">
    <source>
        <dbReference type="ARBA" id="ARBA00022475"/>
    </source>
</evidence>
<keyword evidence="6 11" id="KW-0406">Ion transport</keyword>
<feature type="transmembrane region" description="Helical" evidence="11">
    <location>
        <begin position="31"/>
        <end position="57"/>
    </location>
</feature>
<gene>
    <name evidence="11" type="primary">fluC</name>
    <name evidence="11" type="synonym">crcB</name>
    <name evidence="12" type="ORF">CHU92_08575</name>
</gene>
<evidence type="ECO:0000256" key="7">
    <source>
        <dbReference type="ARBA" id="ARBA00023136"/>
    </source>
</evidence>
<comment type="similarity">
    <text evidence="9 11">Belongs to the fluoride channel Fluc/FEX (TC 1.A.43) family.</text>
</comment>
<dbReference type="NCBIfam" id="TIGR00494">
    <property type="entry name" value="crcB"/>
    <property type="match status" value="1"/>
</dbReference>
<keyword evidence="4 11" id="KW-0812">Transmembrane</keyword>
<keyword evidence="13" id="KW-1185">Reference proteome</keyword>
<comment type="catalytic activity">
    <reaction evidence="10">
        <text>fluoride(in) = fluoride(out)</text>
        <dbReference type="Rhea" id="RHEA:76159"/>
        <dbReference type="ChEBI" id="CHEBI:17051"/>
    </reaction>
    <physiologicalReaction direction="left-to-right" evidence="10">
        <dbReference type="Rhea" id="RHEA:76160"/>
    </physiologicalReaction>
</comment>
<evidence type="ECO:0000256" key="3">
    <source>
        <dbReference type="ARBA" id="ARBA00022519"/>
    </source>
</evidence>
<keyword evidence="2 11" id="KW-1003">Cell membrane</keyword>
<comment type="activity regulation">
    <text evidence="11">Na(+) is not transported, but it plays an essential structural role and its presence is essential for fluoride channel function.</text>
</comment>
<comment type="caution">
    <text evidence="12">The sequence shown here is derived from an EMBL/GenBank/DDBJ whole genome shotgun (WGS) entry which is preliminary data.</text>
</comment>
<feature type="transmembrane region" description="Helical" evidence="11">
    <location>
        <begin position="69"/>
        <end position="87"/>
    </location>
</feature>
<dbReference type="HAMAP" id="MF_00454">
    <property type="entry name" value="FluC"/>
    <property type="match status" value="1"/>
</dbReference>
<comment type="function">
    <text evidence="11">Fluoride-specific ion channel. Important for reducing fluoride concentration in the cell, thus reducing its toxicity.</text>
</comment>
<protein>
    <recommendedName>
        <fullName evidence="11">Fluoride-specific ion channel FluC</fullName>
    </recommendedName>
</protein>
<keyword evidence="11" id="KW-0813">Transport</keyword>
<keyword evidence="11" id="KW-0915">Sodium</keyword>
<keyword evidence="3" id="KW-0997">Cell inner membrane</keyword>
<keyword evidence="5 11" id="KW-1133">Transmembrane helix</keyword>
<dbReference type="RefSeq" id="WP_094414608.1">
    <property type="nucleotide sequence ID" value="NZ_NOXV01000257.1"/>
</dbReference>
<evidence type="ECO:0000256" key="10">
    <source>
        <dbReference type="ARBA" id="ARBA00035585"/>
    </source>
</evidence>
<dbReference type="GO" id="GO:0005886">
    <property type="term" value="C:plasma membrane"/>
    <property type="evidence" value="ECO:0007669"/>
    <property type="project" value="UniProtKB-SubCell"/>
</dbReference>
<dbReference type="EMBL" id="NOXV01000257">
    <property type="protein sequence ID" value="OYQ37236.1"/>
    <property type="molecule type" value="Genomic_DNA"/>
</dbReference>
<evidence type="ECO:0000256" key="1">
    <source>
        <dbReference type="ARBA" id="ARBA00004651"/>
    </source>
</evidence>
<organism evidence="12 13">
    <name type="scientific">Flavobacterium cyanobacteriorum</name>
    <dbReference type="NCBI Taxonomy" id="2022802"/>
    <lineage>
        <taxon>Bacteria</taxon>
        <taxon>Pseudomonadati</taxon>
        <taxon>Bacteroidota</taxon>
        <taxon>Flavobacteriia</taxon>
        <taxon>Flavobacteriales</taxon>
        <taxon>Flavobacteriaceae</taxon>
        <taxon>Flavobacterium</taxon>
    </lineage>
</organism>
<reference evidence="12 13" key="1">
    <citation type="submission" date="2017-07" db="EMBL/GenBank/DDBJ databases">
        <title>Flavobacterium cyanobacteriorum sp. nov., isolated from cyanobacterial aggregates in a eutrophic lake.</title>
        <authorList>
            <person name="Cai H."/>
        </authorList>
    </citation>
    <scope>NUCLEOTIDE SEQUENCE [LARGE SCALE GENOMIC DNA]</scope>
    <source>
        <strain evidence="12 13">TH021</strain>
    </source>
</reference>
<accession>A0A255Z719</accession>
<keyword evidence="7 11" id="KW-0472">Membrane</keyword>
<sequence>MNLFKTVLLVGSGGAAGSILRYLTGRVISRYWPISFPLSTFIVNITGSFLIGMLAGFALRYQYTDNIKLLLITGLCGGYTTFSAFTFENLNLLQSGNIKTALLYSTFSVVTGVAATWAGLCLVK</sequence>
<dbReference type="PANTHER" id="PTHR28259">
    <property type="entry name" value="FLUORIDE EXPORT PROTEIN 1-RELATED"/>
    <property type="match status" value="1"/>
</dbReference>
<dbReference type="AlphaFoldDB" id="A0A255Z719"/>
<feature type="transmembrane region" description="Helical" evidence="11">
    <location>
        <begin position="102"/>
        <end position="123"/>
    </location>
</feature>
<keyword evidence="11" id="KW-0479">Metal-binding</keyword>
<evidence type="ECO:0000256" key="9">
    <source>
        <dbReference type="ARBA" id="ARBA00035120"/>
    </source>
</evidence>
<evidence type="ECO:0000256" key="4">
    <source>
        <dbReference type="ARBA" id="ARBA00022692"/>
    </source>
</evidence>
<keyword evidence="8 11" id="KW-0407">Ion channel</keyword>
<evidence type="ECO:0000256" key="11">
    <source>
        <dbReference type="HAMAP-Rule" id="MF_00454"/>
    </source>
</evidence>
<evidence type="ECO:0000313" key="12">
    <source>
        <dbReference type="EMBL" id="OYQ37236.1"/>
    </source>
</evidence>
<dbReference type="InterPro" id="IPR003691">
    <property type="entry name" value="FluC"/>
</dbReference>